<name>A7UUP1_ANOGA</name>
<keyword evidence="4" id="KW-1185">Reference proteome</keyword>
<gene>
    <name evidence="2" type="ORF">AgaP_AGAP008231</name>
</gene>
<reference evidence="2 3" key="3">
    <citation type="journal article" date="2004" name="Trends Parasitol.">
        <title>The Anopheles gambiae genome: an update.</title>
        <authorList>
            <person name="Mongin E."/>
            <person name="Louis C."/>
            <person name="Holt R.A."/>
            <person name="Birney E."/>
            <person name="Collins F.H."/>
        </authorList>
    </citation>
    <scope>NUCLEOTIDE SEQUENCE</scope>
    <source>
        <strain evidence="2 3">PEST</strain>
    </source>
</reference>
<reference evidence="2" key="2">
    <citation type="submission" date="2002-03" db="EMBL/GenBank/DDBJ databases">
        <authorList>
            <consortium name="The Anopheles Genome Sequencing Consortium"/>
        </authorList>
    </citation>
    <scope>NUCLEOTIDE SEQUENCE</scope>
    <source>
        <strain evidence="2">PEST</strain>
    </source>
</reference>
<dbReference type="EMBL" id="AAAB01008964">
    <property type="protein sequence ID" value="EDO63576.1"/>
    <property type="molecule type" value="Genomic_DNA"/>
</dbReference>
<reference evidence="2 4" key="1">
    <citation type="journal article" date="2002" name="Science">
        <title>The genome sequence of the malaria mosquito Anopheles gambiae.</title>
        <authorList>
            <person name="Holt R.A."/>
            <person name="Subramanian G.M."/>
            <person name="Halpern A."/>
            <person name="Sutton G.G."/>
            <person name="Charlab R."/>
            <person name="Nusskern D.R."/>
            <person name="Wincker P."/>
            <person name="Clark A.G."/>
            <person name="Ribeiro J.M."/>
            <person name="Wides R."/>
            <person name="Salzberg S.L."/>
            <person name="Loftus B."/>
            <person name="Yandell M."/>
            <person name="Majoros W.H."/>
            <person name="Rusch D.B."/>
            <person name="Lai Z."/>
            <person name="Kraft C.L."/>
            <person name="Abril J.F."/>
            <person name="Anthouard V."/>
            <person name="Arensburger P."/>
            <person name="Atkinson P.W."/>
            <person name="Baden H."/>
            <person name="de Berardinis V."/>
            <person name="Baldwin D."/>
            <person name="Benes V."/>
            <person name="Biedler J."/>
            <person name="Blass C."/>
            <person name="Bolanos R."/>
            <person name="Boscus D."/>
            <person name="Barnstead M."/>
            <person name="Cai S."/>
            <person name="Center A."/>
            <person name="Chaturverdi K."/>
            <person name="Christophides G.K."/>
            <person name="Chrystal M.A."/>
            <person name="Clamp M."/>
            <person name="Cravchik A."/>
            <person name="Curwen V."/>
            <person name="Dana A."/>
            <person name="Delcher A."/>
            <person name="Dew I."/>
            <person name="Evans C.A."/>
            <person name="Flanigan M."/>
            <person name="Grundschober-Freimoser A."/>
            <person name="Friedli L."/>
            <person name="Gu Z."/>
            <person name="Guan P."/>
            <person name="Guigo R."/>
            <person name="Hillenmeyer M.E."/>
            <person name="Hladun S.L."/>
            <person name="Hogan J.R."/>
            <person name="Hong Y.S."/>
            <person name="Hoover J."/>
            <person name="Jaillon O."/>
            <person name="Ke Z."/>
            <person name="Kodira C."/>
            <person name="Kokoza E."/>
            <person name="Koutsos A."/>
            <person name="Letunic I."/>
            <person name="Levitsky A."/>
            <person name="Liang Y."/>
            <person name="Lin J.J."/>
            <person name="Lobo N.F."/>
            <person name="Lopez J.R."/>
            <person name="Malek J.A."/>
            <person name="McIntosh T.C."/>
            <person name="Meister S."/>
            <person name="Miller J."/>
            <person name="Mobarry C."/>
            <person name="Mongin E."/>
            <person name="Murphy S.D."/>
            <person name="O'Brochta D.A."/>
            <person name="Pfannkoch C."/>
            <person name="Qi R."/>
            <person name="Regier M.A."/>
            <person name="Remington K."/>
            <person name="Shao H."/>
            <person name="Sharakhova M.V."/>
            <person name="Sitter C.D."/>
            <person name="Shetty J."/>
            <person name="Smith T.J."/>
            <person name="Strong R."/>
            <person name="Sun J."/>
            <person name="Thomasova D."/>
            <person name="Ton L.Q."/>
            <person name="Topalis P."/>
            <person name="Tu Z."/>
            <person name="Unger M.F."/>
            <person name="Walenz B."/>
            <person name="Wang A."/>
            <person name="Wang J."/>
            <person name="Wang M."/>
            <person name="Wang X."/>
            <person name="Woodford K.J."/>
            <person name="Wortman J.R."/>
            <person name="Wu M."/>
            <person name="Yao A."/>
            <person name="Zdobnov E.M."/>
            <person name="Zhang H."/>
            <person name="Zhao Q."/>
            <person name="Zhao S."/>
            <person name="Zhu S.C."/>
            <person name="Zhimulev I."/>
            <person name="Coluzzi M."/>
            <person name="della Torre A."/>
            <person name="Roth C.W."/>
            <person name="Louis C."/>
            <person name="Kalush F."/>
            <person name="Mural R.J."/>
            <person name="Myers E.W."/>
            <person name="Adams M.D."/>
            <person name="Smith H.O."/>
            <person name="Broder S."/>
            <person name="Gardner M.J."/>
            <person name="Fraser C.M."/>
            <person name="Birney E."/>
            <person name="Bork P."/>
            <person name="Brey P.T."/>
            <person name="Venter J.C."/>
            <person name="Weissenbach J."/>
            <person name="Kafatos F.C."/>
            <person name="Collins F.H."/>
            <person name="Hoffman S.L."/>
        </authorList>
    </citation>
    <scope>NUCLEOTIDE SEQUENCE [LARGE SCALE GENOMIC DNA]</scope>
    <source>
        <strain evidence="2 4">PEST</strain>
    </source>
</reference>
<protein>
    <submittedName>
        <fullName evidence="2">AGAP008231-PA</fullName>
    </submittedName>
</protein>
<sequence length="133" mass="14762">RPIPYPSARPLPSFLGESSSEQAHPDNIRLRWVTNQTRPPGKRVMKGIKSASEKRDQLAAAKVDPDLPVTNLLSKTPATAAAFPTPKTDFLVAAARRGERTPLDHRRRSCRVTTFHSIAPPRANAMDDSFRPR</sequence>
<evidence type="ECO:0000313" key="2">
    <source>
        <dbReference type="EMBL" id="EDO63576.1"/>
    </source>
</evidence>
<accession>A7UUP1</accession>
<feature type="region of interest" description="Disordered" evidence="1">
    <location>
        <begin position="1"/>
        <end position="26"/>
    </location>
</feature>
<dbReference type="HOGENOM" id="CLU_1911808_0_0_1"/>
<evidence type="ECO:0000313" key="3">
    <source>
        <dbReference type="EnsemblMetazoa" id="AGAP008231-PA"/>
    </source>
</evidence>
<dbReference type="EnsemblMetazoa" id="AGAP008231-RA">
    <property type="protein sequence ID" value="AGAP008231-PA"/>
    <property type="gene ID" value="AGAP008231"/>
</dbReference>
<evidence type="ECO:0000313" key="4">
    <source>
        <dbReference type="Proteomes" id="UP000007062"/>
    </source>
</evidence>
<dbReference type="PaxDb" id="7165-AGAP008231-PA"/>
<reference evidence="3" key="6">
    <citation type="submission" date="2021-01" db="UniProtKB">
        <authorList>
            <consortium name="EnsemblMetazoa"/>
        </authorList>
    </citation>
    <scope>IDENTIFICATION</scope>
    <source>
        <strain evidence="3">PEST</strain>
    </source>
</reference>
<dbReference type="Proteomes" id="UP000007062">
    <property type="component" value="Chromosome 3R"/>
</dbReference>
<dbReference type="AlphaFoldDB" id="A7UUP1"/>
<proteinExistence type="predicted"/>
<organism evidence="2">
    <name type="scientific">Anopheles gambiae</name>
    <name type="common">African malaria mosquito</name>
    <dbReference type="NCBI Taxonomy" id="7165"/>
    <lineage>
        <taxon>Eukaryota</taxon>
        <taxon>Metazoa</taxon>
        <taxon>Ecdysozoa</taxon>
        <taxon>Arthropoda</taxon>
        <taxon>Hexapoda</taxon>
        <taxon>Insecta</taxon>
        <taxon>Pterygota</taxon>
        <taxon>Neoptera</taxon>
        <taxon>Endopterygota</taxon>
        <taxon>Diptera</taxon>
        <taxon>Nematocera</taxon>
        <taxon>Culicoidea</taxon>
        <taxon>Culicidae</taxon>
        <taxon>Anophelinae</taxon>
        <taxon>Anopheles</taxon>
    </lineage>
</organism>
<feature type="non-terminal residue" evidence="2">
    <location>
        <position position="1"/>
    </location>
</feature>
<reference evidence="2" key="4">
    <citation type="journal article" date="2007" name="Genome Biol.">
        <title>Update of the Anopheles gambiae PEST genome assembly.</title>
        <authorList>
            <person name="Sharakhova M.V."/>
            <person name="Hammond M.P."/>
            <person name="Lobo N.F."/>
            <person name="Krzywinski J."/>
            <person name="Unger M.F."/>
            <person name="Hillenmeyer M.E."/>
            <person name="Bruggner R.V."/>
            <person name="Birney E."/>
            <person name="Collins F.H."/>
        </authorList>
    </citation>
    <scope>NUCLEOTIDE SEQUENCE</scope>
    <source>
        <strain evidence="2">PEST</strain>
    </source>
</reference>
<evidence type="ECO:0000256" key="1">
    <source>
        <dbReference type="SAM" id="MobiDB-lite"/>
    </source>
</evidence>
<dbReference type="VEuPathDB" id="VectorBase:AGAP008231"/>
<reference evidence="2" key="5">
    <citation type="submission" date="2011-05" db="EMBL/GenBank/DDBJ databases">
        <authorList>
            <consortium name="VectorBase"/>
        </authorList>
    </citation>
    <scope>NUCLEOTIDE SEQUENCE</scope>
    <source>
        <strain evidence="2">PEST</strain>
    </source>
</reference>